<evidence type="ECO:0008006" key="4">
    <source>
        <dbReference type="Google" id="ProtNLM"/>
    </source>
</evidence>
<proteinExistence type="predicted"/>
<sequence length="339" mass="36924">MAHEPFEITTNVRLFAERISLQVVVTDTTAALLCVPAAKRMDAEVLRANEAEVKRCVSGLYAARSGDKQLMPVSVDVTLNPENDLVGNVDYPAAGREALHFSAVHLARLKDPTYGATFTATGAGVFYVQKLLRADDAEVSFLPAGDGAGKESSFSEFLALGIEHILTGYDHLLFLAALLIVCRQLRTALIIITAFTLAHSITLALAALDIVQLSGRLVEPVIAATIVFVGLENLWRARRSEQELRGRWVLTFVFGLMHGFGFAGALRESGLPPGGMELIAPLLAFNLGVETGQLAVAAVFLPLLFWLRRFAWFNQRVLMPASILVALAGLWWLLERTVL</sequence>
<feature type="transmembrane region" description="Helical" evidence="1">
    <location>
        <begin position="278"/>
        <end position="305"/>
    </location>
</feature>
<comment type="caution">
    <text evidence="2">The sequence shown here is derived from an EMBL/GenBank/DDBJ whole genome shotgun (WGS) entry which is preliminary data.</text>
</comment>
<gene>
    <name evidence="2" type="ORF">GCM10025770_36710</name>
</gene>
<feature type="transmembrane region" description="Helical" evidence="1">
    <location>
        <begin position="247"/>
        <end position="266"/>
    </location>
</feature>
<evidence type="ECO:0000256" key="1">
    <source>
        <dbReference type="SAM" id="Phobius"/>
    </source>
</evidence>
<organism evidence="2 3">
    <name type="scientific">Viridibacterium curvum</name>
    <dbReference type="NCBI Taxonomy" id="1101404"/>
    <lineage>
        <taxon>Bacteria</taxon>
        <taxon>Pseudomonadati</taxon>
        <taxon>Pseudomonadota</taxon>
        <taxon>Betaproteobacteria</taxon>
        <taxon>Rhodocyclales</taxon>
        <taxon>Rhodocyclaceae</taxon>
        <taxon>Viridibacterium</taxon>
    </lineage>
</organism>
<dbReference type="Proteomes" id="UP001500547">
    <property type="component" value="Unassembled WGS sequence"/>
</dbReference>
<dbReference type="InterPro" id="IPR032809">
    <property type="entry name" value="Put_HupE_UreJ"/>
</dbReference>
<keyword evidence="3" id="KW-1185">Reference proteome</keyword>
<keyword evidence="1" id="KW-0812">Transmembrane</keyword>
<feature type="transmembrane region" description="Helical" evidence="1">
    <location>
        <begin position="188"/>
        <end position="211"/>
    </location>
</feature>
<dbReference type="EMBL" id="BAABLD010000017">
    <property type="protein sequence ID" value="GAA5171685.1"/>
    <property type="molecule type" value="Genomic_DNA"/>
</dbReference>
<accession>A0ABP9R590</accession>
<evidence type="ECO:0000313" key="3">
    <source>
        <dbReference type="Proteomes" id="UP001500547"/>
    </source>
</evidence>
<feature type="transmembrane region" description="Helical" evidence="1">
    <location>
        <begin position="217"/>
        <end position="235"/>
    </location>
</feature>
<feature type="transmembrane region" description="Helical" evidence="1">
    <location>
        <begin position="157"/>
        <end position="181"/>
    </location>
</feature>
<evidence type="ECO:0000313" key="2">
    <source>
        <dbReference type="EMBL" id="GAA5171685.1"/>
    </source>
</evidence>
<name>A0ABP9R590_9RHOO</name>
<keyword evidence="1" id="KW-0472">Membrane</keyword>
<reference evidence="3" key="1">
    <citation type="journal article" date="2019" name="Int. J. Syst. Evol. Microbiol.">
        <title>The Global Catalogue of Microorganisms (GCM) 10K type strain sequencing project: providing services to taxonomists for standard genome sequencing and annotation.</title>
        <authorList>
            <consortium name="The Broad Institute Genomics Platform"/>
            <consortium name="The Broad Institute Genome Sequencing Center for Infectious Disease"/>
            <person name="Wu L."/>
            <person name="Ma J."/>
        </authorList>
    </citation>
    <scope>NUCLEOTIDE SEQUENCE [LARGE SCALE GENOMIC DNA]</scope>
    <source>
        <strain evidence="3">JCM 18715</strain>
    </source>
</reference>
<feature type="transmembrane region" description="Helical" evidence="1">
    <location>
        <begin position="317"/>
        <end position="334"/>
    </location>
</feature>
<keyword evidence="1" id="KW-1133">Transmembrane helix</keyword>
<protein>
    <recommendedName>
        <fullName evidence="4">HupE/UreJ family protein</fullName>
    </recommendedName>
</protein>
<dbReference type="Pfam" id="PF13795">
    <property type="entry name" value="HupE_UreJ_2"/>
    <property type="match status" value="1"/>
</dbReference>